<dbReference type="InterPro" id="IPR002048">
    <property type="entry name" value="EF_hand_dom"/>
</dbReference>
<organism evidence="4">
    <name type="scientific">Cyprideis torosa</name>
    <dbReference type="NCBI Taxonomy" id="163714"/>
    <lineage>
        <taxon>Eukaryota</taxon>
        <taxon>Metazoa</taxon>
        <taxon>Ecdysozoa</taxon>
        <taxon>Arthropoda</taxon>
        <taxon>Crustacea</taxon>
        <taxon>Oligostraca</taxon>
        <taxon>Ostracoda</taxon>
        <taxon>Podocopa</taxon>
        <taxon>Podocopida</taxon>
        <taxon>Cytherocopina</taxon>
        <taxon>Cytheroidea</taxon>
        <taxon>Cytherideidae</taxon>
        <taxon>Cyprideis</taxon>
    </lineage>
</organism>
<proteinExistence type="predicted"/>
<evidence type="ECO:0000256" key="3">
    <source>
        <dbReference type="ARBA" id="ARBA00022837"/>
    </source>
</evidence>
<dbReference type="PANTHER" id="PTHR23055">
    <property type="entry name" value="CALCIUM BINDING PROTEINS"/>
    <property type="match status" value="1"/>
</dbReference>
<dbReference type="CDD" id="cd00051">
    <property type="entry name" value="EFh"/>
    <property type="match status" value="1"/>
</dbReference>
<dbReference type="PANTHER" id="PTHR23055:SF167">
    <property type="entry name" value="EF-HAND DOMAIN-CONTAINING PROTEIN"/>
    <property type="match status" value="1"/>
</dbReference>
<dbReference type="InterPro" id="IPR018247">
    <property type="entry name" value="EF_Hand_1_Ca_BS"/>
</dbReference>
<dbReference type="PRINTS" id="PR00450">
    <property type="entry name" value="RECOVERIN"/>
</dbReference>
<dbReference type="InterPro" id="IPR011992">
    <property type="entry name" value="EF-hand-dom_pair"/>
</dbReference>
<keyword evidence="2" id="KW-0677">Repeat</keyword>
<reference evidence="4" key="1">
    <citation type="submission" date="2020-11" db="EMBL/GenBank/DDBJ databases">
        <authorList>
            <person name="Tran Van P."/>
        </authorList>
    </citation>
    <scope>NUCLEOTIDE SEQUENCE</scope>
</reference>
<dbReference type="PROSITE" id="PS50222">
    <property type="entry name" value="EF_HAND_2"/>
    <property type="match status" value="2"/>
</dbReference>
<feature type="non-terminal residue" evidence="4">
    <location>
        <position position="110"/>
    </location>
</feature>
<dbReference type="PROSITE" id="PS00018">
    <property type="entry name" value="EF_HAND_1"/>
    <property type="match status" value="2"/>
</dbReference>
<dbReference type="Pfam" id="PF13499">
    <property type="entry name" value="EF-hand_7"/>
    <property type="match status" value="1"/>
</dbReference>
<dbReference type="Gene3D" id="1.10.238.10">
    <property type="entry name" value="EF-hand"/>
    <property type="match status" value="1"/>
</dbReference>
<dbReference type="SUPFAM" id="SSF47473">
    <property type="entry name" value="EF-hand"/>
    <property type="match status" value="1"/>
</dbReference>
<evidence type="ECO:0000313" key="4">
    <source>
        <dbReference type="EMBL" id="CAD7234923.1"/>
    </source>
</evidence>
<dbReference type="InterPro" id="IPR028846">
    <property type="entry name" value="Recoverin"/>
</dbReference>
<name>A0A7R8WN79_9CRUS</name>
<sequence>FLQDFALALSTLCRGNLEDRLRWLFHLYDQDGDGRITRHEVANMVVAVYGLMGKWAFPPIDDAQLMEKVDNVFHDLDTNSDGVITIDEFVSYCSSDETIMRSLQTLDFVI</sequence>
<evidence type="ECO:0000256" key="2">
    <source>
        <dbReference type="ARBA" id="ARBA00022737"/>
    </source>
</evidence>
<dbReference type="SMART" id="SM00054">
    <property type="entry name" value="EFh"/>
    <property type="match status" value="2"/>
</dbReference>
<dbReference type="EMBL" id="OB670468">
    <property type="protein sequence ID" value="CAD7234923.1"/>
    <property type="molecule type" value="Genomic_DNA"/>
</dbReference>
<dbReference type="AlphaFoldDB" id="A0A7R8WN79"/>
<protein>
    <submittedName>
        <fullName evidence="4">Uncharacterized protein</fullName>
    </submittedName>
</protein>
<gene>
    <name evidence="4" type="ORF">CTOB1V02_LOCUS12739</name>
</gene>
<accession>A0A7R8WN79</accession>
<keyword evidence="1" id="KW-0479">Metal-binding</keyword>
<evidence type="ECO:0000256" key="1">
    <source>
        <dbReference type="ARBA" id="ARBA00022723"/>
    </source>
</evidence>
<keyword evidence="3" id="KW-0106">Calcium</keyword>
<dbReference type="GO" id="GO:0005509">
    <property type="term" value="F:calcium ion binding"/>
    <property type="evidence" value="ECO:0007669"/>
    <property type="project" value="InterPro"/>
</dbReference>
<dbReference type="OrthoDB" id="191686at2759"/>